<dbReference type="InterPro" id="IPR035919">
    <property type="entry name" value="EAL_sf"/>
</dbReference>
<dbReference type="InterPro" id="IPR001633">
    <property type="entry name" value="EAL_dom"/>
</dbReference>
<accession>A0AAN1TU10</accession>
<name>A0AAN1TU10_9GAMM</name>
<feature type="transmembrane region" description="Helical" evidence="10">
    <location>
        <begin position="12"/>
        <end position="32"/>
    </location>
</feature>
<keyword evidence="8 10" id="KW-0472">Membrane</keyword>
<evidence type="ECO:0000313" key="12">
    <source>
        <dbReference type="EMBL" id="AVV35904.1"/>
    </source>
</evidence>
<keyword evidence="3" id="KW-1003">Cell membrane</keyword>
<dbReference type="InterPro" id="IPR024744">
    <property type="entry name" value="CSS-motif_dom"/>
</dbReference>
<dbReference type="Proteomes" id="UP000241538">
    <property type="component" value="Chromosome"/>
</dbReference>
<comment type="subcellular location">
    <subcellularLocation>
        <location evidence="1">Cell membrane</location>
        <topology evidence="1">Multi-pass membrane protein</topology>
    </subcellularLocation>
</comment>
<dbReference type="SMART" id="SM00052">
    <property type="entry name" value="EAL"/>
    <property type="match status" value="1"/>
</dbReference>
<organism evidence="12 13">
    <name type="scientific">Pantoea vagans</name>
    <dbReference type="NCBI Taxonomy" id="470934"/>
    <lineage>
        <taxon>Bacteria</taxon>
        <taxon>Pseudomonadati</taxon>
        <taxon>Pseudomonadota</taxon>
        <taxon>Gammaproteobacteria</taxon>
        <taxon>Enterobacterales</taxon>
        <taxon>Erwiniaceae</taxon>
        <taxon>Pantoea</taxon>
    </lineage>
</organism>
<dbReference type="SUPFAM" id="SSF141868">
    <property type="entry name" value="EAL domain-like"/>
    <property type="match status" value="1"/>
</dbReference>
<dbReference type="EC" id="3.1.4.52" evidence="2"/>
<dbReference type="AlphaFoldDB" id="A0AAN1TU10"/>
<evidence type="ECO:0000313" key="13">
    <source>
        <dbReference type="Proteomes" id="UP000241538"/>
    </source>
</evidence>
<evidence type="ECO:0000256" key="8">
    <source>
        <dbReference type="ARBA" id="ARBA00023136"/>
    </source>
</evidence>
<dbReference type="GO" id="GO:0071111">
    <property type="term" value="F:cyclic-guanylate-specific phosphodiesterase activity"/>
    <property type="evidence" value="ECO:0007669"/>
    <property type="project" value="UniProtKB-EC"/>
</dbReference>
<dbReference type="EMBL" id="CP028349">
    <property type="protein sequence ID" value="AVV35904.1"/>
    <property type="molecule type" value="Genomic_DNA"/>
</dbReference>
<dbReference type="RefSeq" id="WP_033784221.1">
    <property type="nucleotide sequence ID" value="NZ_CP028349.1"/>
</dbReference>
<evidence type="ECO:0000256" key="5">
    <source>
        <dbReference type="ARBA" id="ARBA00022692"/>
    </source>
</evidence>
<keyword evidence="4" id="KW-0973">c-di-GMP</keyword>
<dbReference type="PROSITE" id="PS50883">
    <property type="entry name" value="EAL"/>
    <property type="match status" value="1"/>
</dbReference>
<dbReference type="Pfam" id="PF12792">
    <property type="entry name" value="CSS-motif"/>
    <property type="match status" value="1"/>
</dbReference>
<evidence type="ECO:0000256" key="9">
    <source>
        <dbReference type="ARBA" id="ARBA00034290"/>
    </source>
</evidence>
<evidence type="ECO:0000256" key="10">
    <source>
        <dbReference type="SAM" id="Phobius"/>
    </source>
</evidence>
<keyword evidence="7 10" id="KW-1133">Transmembrane helix</keyword>
<evidence type="ECO:0000256" key="6">
    <source>
        <dbReference type="ARBA" id="ARBA00022801"/>
    </source>
</evidence>
<reference evidence="12 13" key="1">
    <citation type="journal article" date="2018" name="Int J Genomics">
        <title>Comparative Genomics Analysis of Plasmid pPV989-94 from a Clinical Isolate of Pantoea vagans PV989.</title>
        <authorList>
            <person name="Xu L."/>
            <person name="Yin M."/>
            <person name="Zhu T."/>
            <person name="Lu J."/>
            <person name="Bao Q."/>
        </authorList>
    </citation>
    <scope>NUCLEOTIDE SEQUENCE [LARGE SCALE GENOMIC DNA]</scope>
    <source>
        <strain evidence="12 13">PV989</strain>
    </source>
</reference>
<proteinExistence type="predicted"/>
<keyword evidence="5 10" id="KW-0812">Transmembrane</keyword>
<evidence type="ECO:0000256" key="1">
    <source>
        <dbReference type="ARBA" id="ARBA00004651"/>
    </source>
</evidence>
<evidence type="ECO:0000256" key="7">
    <source>
        <dbReference type="ARBA" id="ARBA00022989"/>
    </source>
</evidence>
<feature type="domain" description="EAL" evidence="11">
    <location>
        <begin position="265"/>
        <end position="517"/>
    </location>
</feature>
<feature type="transmembrane region" description="Helical" evidence="10">
    <location>
        <begin position="239"/>
        <end position="262"/>
    </location>
</feature>
<dbReference type="PANTHER" id="PTHR33121:SF81">
    <property type="entry name" value="CYCLIC DI-GMP PHOSPHODIESTERASE PDEB-RELATED"/>
    <property type="match status" value="1"/>
</dbReference>
<dbReference type="Gene3D" id="3.20.20.450">
    <property type="entry name" value="EAL domain"/>
    <property type="match status" value="1"/>
</dbReference>
<evidence type="ECO:0000256" key="2">
    <source>
        <dbReference type="ARBA" id="ARBA00012282"/>
    </source>
</evidence>
<gene>
    <name evidence="12" type="ORF">C9381_01195</name>
</gene>
<evidence type="ECO:0000256" key="3">
    <source>
        <dbReference type="ARBA" id="ARBA00022475"/>
    </source>
</evidence>
<protein>
    <recommendedName>
        <fullName evidence="2">cyclic-guanylate-specific phosphodiesterase</fullName>
        <ecNumber evidence="2">3.1.4.52</ecNumber>
    </recommendedName>
</protein>
<keyword evidence="6" id="KW-0378">Hydrolase</keyword>
<dbReference type="PANTHER" id="PTHR33121">
    <property type="entry name" value="CYCLIC DI-GMP PHOSPHODIESTERASE PDEF"/>
    <property type="match status" value="1"/>
</dbReference>
<evidence type="ECO:0000256" key="4">
    <source>
        <dbReference type="ARBA" id="ARBA00022636"/>
    </source>
</evidence>
<evidence type="ECO:0000259" key="11">
    <source>
        <dbReference type="PROSITE" id="PS50883"/>
    </source>
</evidence>
<dbReference type="GO" id="GO:0005886">
    <property type="term" value="C:plasma membrane"/>
    <property type="evidence" value="ECO:0007669"/>
    <property type="project" value="UniProtKB-SubCell"/>
</dbReference>
<dbReference type="CDD" id="cd01948">
    <property type="entry name" value="EAL"/>
    <property type="match status" value="1"/>
</dbReference>
<dbReference type="InterPro" id="IPR050706">
    <property type="entry name" value="Cyclic-di-GMP_PDE-like"/>
</dbReference>
<dbReference type="Pfam" id="PF00563">
    <property type="entry name" value="EAL"/>
    <property type="match status" value="1"/>
</dbReference>
<sequence>MPLLKRKRDYARLVIIISGVLPLIIGIFFTALDARHTVRQQQVNAAKTLLSQAERMSDSAWNMITELRQFQHQPCSQIENQLQRIGALNPYFRAIGKMEENRIACSSAYGTKPAFLSDMIMRDAPVTGKAWWSLSIAGTAGVPDRPAVIFMRDLPDGEGFWAVVDGQYLIDFMRAISSTHLYHFSMEFNDGAPISFGDPQIALSGWFEPLIYQASSSRYPLSVTLIASPSELILAWRQVMLIIMPMAIIFSILLMMLMANWLQRRISWRDEIRRAIASGQFRAHYQPVYDNRLQRCSGAEALLRWTTPDGNGIRPDIFIGAAEAEGMIVPLTRHLLDLIAEDVQAWQVEPGFHLAINVAADHLQHPDFVDDMLHFADRVKDKQFLITLELTERSLIKDGVEVARKLEQLRGCGMKVAIDDFGTGHCSLSYLQTFTMDYLKIDRGFINAIESLEGRTPVLDAIIQLSHELELEVLGEGVESALQFSYLQRRGVVFIQGFYYARPMDNAALIAWLARQGEQLVKADHAPETHQTASI</sequence>
<comment type="catalytic activity">
    <reaction evidence="9">
        <text>3',3'-c-di-GMP + H2O = 5'-phosphoguanylyl(3'-&gt;5')guanosine + H(+)</text>
        <dbReference type="Rhea" id="RHEA:24902"/>
        <dbReference type="ChEBI" id="CHEBI:15377"/>
        <dbReference type="ChEBI" id="CHEBI:15378"/>
        <dbReference type="ChEBI" id="CHEBI:58754"/>
        <dbReference type="ChEBI" id="CHEBI:58805"/>
        <dbReference type="EC" id="3.1.4.52"/>
    </reaction>
</comment>